<gene>
    <name evidence="1" type="ORF">METZ01_LOCUS152728</name>
</gene>
<proteinExistence type="predicted"/>
<sequence length="65" mass="7893">MKNSELKKLVAEYNDLKRRSKNHDVSDKLKIIERRYFHETGNEINNELDGKKLYDLYRHTTKLIE</sequence>
<name>A0A382AES9_9ZZZZ</name>
<accession>A0A382AES9</accession>
<dbReference type="AlphaFoldDB" id="A0A382AES9"/>
<protein>
    <submittedName>
        <fullName evidence="1">Uncharacterized protein</fullName>
    </submittedName>
</protein>
<evidence type="ECO:0000313" key="1">
    <source>
        <dbReference type="EMBL" id="SVA99874.1"/>
    </source>
</evidence>
<dbReference type="EMBL" id="UINC01025033">
    <property type="protein sequence ID" value="SVA99874.1"/>
    <property type="molecule type" value="Genomic_DNA"/>
</dbReference>
<organism evidence="1">
    <name type="scientific">marine metagenome</name>
    <dbReference type="NCBI Taxonomy" id="408172"/>
    <lineage>
        <taxon>unclassified sequences</taxon>
        <taxon>metagenomes</taxon>
        <taxon>ecological metagenomes</taxon>
    </lineage>
</organism>
<reference evidence="1" key="1">
    <citation type="submission" date="2018-05" db="EMBL/GenBank/DDBJ databases">
        <authorList>
            <person name="Lanie J.A."/>
            <person name="Ng W.-L."/>
            <person name="Kazmierczak K.M."/>
            <person name="Andrzejewski T.M."/>
            <person name="Davidsen T.M."/>
            <person name="Wayne K.J."/>
            <person name="Tettelin H."/>
            <person name="Glass J.I."/>
            <person name="Rusch D."/>
            <person name="Podicherti R."/>
            <person name="Tsui H.-C.T."/>
            <person name="Winkler M.E."/>
        </authorList>
    </citation>
    <scope>NUCLEOTIDE SEQUENCE</scope>
</reference>